<dbReference type="NCBIfam" id="TIGR00360">
    <property type="entry name" value="ComEC_N-term"/>
    <property type="match status" value="1"/>
</dbReference>
<dbReference type="Pfam" id="PF03772">
    <property type="entry name" value="Competence"/>
    <property type="match status" value="1"/>
</dbReference>
<evidence type="ECO:0000256" key="1">
    <source>
        <dbReference type="ARBA" id="ARBA00004651"/>
    </source>
</evidence>
<keyword evidence="5 6" id="KW-0472">Membrane</keyword>
<feature type="transmembrane region" description="Helical" evidence="6">
    <location>
        <begin position="17"/>
        <end position="37"/>
    </location>
</feature>
<keyword evidence="10" id="KW-1185">Reference proteome</keyword>
<evidence type="ECO:0000256" key="2">
    <source>
        <dbReference type="ARBA" id="ARBA00022475"/>
    </source>
</evidence>
<dbReference type="PANTHER" id="PTHR30619:SF1">
    <property type="entry name" value="RECOMBINATION PROTEIN 2"/>
    <property type="match status" value="1"/>
</dbReference>
<feature type="domain" description="ComEC/Rec2-related protein" evidence="7">
    <location>
        <begin position="233"/>
        <end position="507"/>
    </location>
</feature>
<dbReference type="InterPro" id="IPR004477">
    <property type="entry name" value="ComEC_N"/>
</dbReference>
<feature type="transmembrane region" description="Helical" evidence="6">
    <location>
        <begin position="254"/>
        <end position="280"/>
    </location>
</feature>
<dbReference type="Proteomes" id="UP000244912">
    <property type="component" value="Unassembled WGS sequence"/>
</dbReference>
<organism evidence="9 10">
    <name type="scientific">Palleronia abyssalis</name>
    <dbReference type="NCBI Taxonomy" id="1501240"/>
    <lineage>
        <taxon>Bacteria</taxon>
        <taxon>Pseudomonadati</taxon>
        <taxon>Pseudomonadota</taxon>
        <taxon>Alphaproteobacteria</taxon>
        <taxon>Rhodobacterales</taxon>
        <taxon>Roseobacteraceae</taxon>
        <taxon>Palleronia</taxon>
    </lineage>
</organism>
<feature type="transmembrane region" description="Helical" evidence="6">
    <location>
        <begin position="44"/>
        <end position="65"/>
    </location>
</feature>
<evidence type="ECO:0000256" key="4">
    <source>
        <dbReference type="ARBA" id="ARBA00022989"/>
    </source>
</evidence>
<reference evidence="9 10" key="1">
    <citation type="submission" date="2018-03" db="EMBL/GenBank/DDBJ databases">
        <authorList>
            <person name="Keele B.F."/>
        </authorList>
    </citation>
    <scope>NUCLEOTIDE SEQUENCE [LARGE SCALE GENOMIC DNA]</scope>
    <source>
        <strain evidence="9 10">CECT 8504</strain>
    </source>
</reference>
<accession>A0A2R8BQB5</accession>
<keyword evidence="2" id="KW-1003">Cell membrane</keyword>
<feature type="domain" description="DUF4131" evidence="8">
    <location>
        <begin position="44"/>
        <end position="195"/>
    </location>
</feature>
<evidence type="ECO:0000313" key="9">
    <source>
        <dbReference type="EMBL" id="SPJ22364.1"/>
    </source>
</evidence>
<evidence type="ECO:0000256" key="6">
    <source>
        <dbReference type="SAM" id="Phobius"/>
    </source>
</evidence>
<feature type="transmembrane region" description="Helical" evidence="6">
    <location>
        <begin position="510"/>
        <end position="528"/>
    </location>
</feature>
<dbReference type="GO" id="GO:0005886">
    <property type="term" value="C:plasma membrane"/>
    <property type="evidence" value="ECO:0007669"/>
    <property type="project" value="UniProtKB-SubCell"/>
</dbReference>
<dbReference type="PANTHER" id="PTHR30619">
    <property type="entry name" value="DNA INTERNALIZATION/COMPETENCE PROTEIN COMEC/REC2"/>
    <property type="match status" value="1"/>
</dbReference>
<dbReference type="RefSeq" id="WP_108892266.1">
    <property type="nucleotide sequence ID" value="NZ_ONZF01000001.1"/>
</dbReference>
<comment type="subcellular location">
    <subcellularLocation>
        <location evidence="1">Cell membrane</location>
        <topology evidence="1">Multi-pass membrane protein</topology>
    </subcellularLocation>
</comment>
<proteinExistence type="predicted"/>
<feature type="transmembrane region" description="Helical" evidence="6">
    <location>
        <begin position="316"/>
        <end position="333"/>
    </location>
</feature>
<gene>
    <name evidence="9" type="primary">comEC</name>
    <name evidence="9" type="ORF">PAA8504_00156</name>
</gene>
<dbReference type="OrthoDB" id="9790149at2"/>
<dbReference type="Pfam" id="PF13567">
    <property type="entry name" value="DUF4131"/>
    <property type="match status" value="1"/>
</dbReference>
<evidence type="ECO:0000259" key="8">
    <source>
        <dbReference type="Pfam" id="PF13567"/>
    </source>
</evidence>
<evidence type="ECO:0000313" key="10">
    <source>
        <dbReference type="Proteomes" id="UP000244912"/>
    </source>
</evidence>
<feature type="transmembrane region" description="Helical" evidence="6">
    <location>
        <begin position="434"/>
        <end position="461"/>
    </location>
</feature>
<name>A0A2R8BQB5_9RHOB</name>
<evidence type="ECO:0000259" key="7">
    <source>
        <dbReference type="Pfam" id="PF03772"/>
    </source>
</evidence>
<dbReference type="EMBL" id="ONZF01000001">
    <property type="protein sequence ID" value="SPJ22364.1"/>
    <property type="molecule type" value="Genomic_DNA"/>
</dbReference>
<dbReference type="AlphaFoldDB" id="A0A2R8BQB5"/>
<evidence type="ECO:0000256" key="3">
    <source>
        <dbReference type="ARBA" id="ARBA00022692"/>
    </source>
</evidence>
<keyword evidence="3 6" id="KW-0812">Transmembrane</keyword>
<dbReference type="InterPro" id="IPR052159">
    <property type="entry name" value="Competence_DNA_uptake"/>
</dbReference>
<feature type="transmembrane region" description="Helical" evidence="6">
    <location>
        <begin position="292"/>
        <end position="310"/>
    </location>
</feature>
<feature type="transmembrane region" description="Helical" evidence="6">
    <location>
        <begin position="392"/>
        <end position="414"/>
    </location>
</feature>
<evidence type="ECO:0000256" key="5">
    <source>
        <dbReference type="ARBA" id="ARBA00023136"/>
    </source>
</evidence>
<dbReference type="InterPro" id="IPR025405">
    <property type="entry name" value="DUF4131"/>
</dbReference>
<protein>
    <submittedName>
        <fullName evidence="9">ComE operon protein 3</fullName>
    </submittedName>
</protein>
<keyword evidence="4 6" id="KW-1133">Transmembrane helix</keyword>
<sequence length="692" mass="72662">MTRLGRWLALDRQRGSLFLWVPVCLGCGIGLYFLLPVEPDRRDWLLLAGAIGAGAVALAAGLWHWPLFGGLLLVGIGVGLAGLRTDMVAGPTLDFRYYGAVQGRIVTIDRSASEKTRLTLDRVVLERTDPARVPLRVRVSLHGAQDWIDPKPGQTVILTAHLSAPEGPVEPGGFDFRRMAWFDRIGAVGYTRTPALLIADAPDGQIVARLRTRIGAYIRATLPGETGAVATALTTGDRSYIGAVTMETLRASNLAHLLAISGLHMGLLTGVVFGALRLVLVAVPRVALRWPTKSLAAVGALAAAAFYLALSGGNVATQRAFVMVAVMLTAILLGRRAVTLRAVAVAAVIVLCLRPEALTEPGFQMSFAATTALVAVFRWLRGIPGLPRRGILGWIVALIISSAVAGAATAPFSAAHFNQIAQYGLLANLLSVPVMGVLVMPAAVLSAVLAPIGGAWIGLWLMAIGIDWILGVAHWVAGLGGAVIAVPAPGPAALPLLAVGGLMVMAWNGVGRWVGVIPLAAAAGLWMVHDRPALLIDPGGSLVGIMGPEGRVLSKPRGAGFAARVWLENDGDSADQPTAAARQGWVDNTFAFAGQTVHHVYGRGWEARARAMCTEQTIVVTTGDLAGTGPCLMFDETTLARTGAVAISRQHSGIRIKTAIGEASRRPWTGYKSPDQAIRGEEVGDRIAAAMP</sequence>